<evidence type="ECO:0000256" key="2">
    <source>
        <dbReference type="ARBA" id="ARBA00023125"/>
    </source>
</evidence>
<dbReference type="PANTHER" id="PTHR47506">
    <property type="entry name" value="TRANSCRIPTIONAL REGULATORY PROTEIN"/>
    <property type="match status" value="1"/>
</dbReference>
<feature type="DNA-binding region" description="H-T-H motif" evidence="4">
    <location>
        <begin position="32"/>
        <end position="51"/>
    </location>
</feature>
<dbReference type="GO" id="GO:0003677">
    <property type="term" value="F:DNA binding"/>
    <property type="evidence" value="ECO:0007669"/>
    <property type="project" value="UniProtKB-UniRule"/>
</dbReference>
<evidence type="ECO:0000313" key="6">
    <source>
        <dbReference type="EMBL" id="EAQ95694.1"/>
    </source>
</evidence>
<dbReference type="InterPro" id="IPR009057">
    <property type="entry name" value="Homeodomain-like_sf"/>
</dbReference>
<name>A4AE79_9GAMM</name>
<evidence type="ECO:0000256" key="4">
    <source>
        <dbReference type="PROSITE-ProRule" id="PRU00335"/>
    </source>
</evidence>
<dbReference type="HOGENOM" id="CLU_1376132_0_0_6"/>
<dbReference type="EMBL" id="AAOA02000003">
    <property type="protein sequence ID" value="EAQ95694.1"/>
    <property type="molecule type" value="Genomic_DNA"/>
</dbReference>
<proteinExistence type="predicted"/>
<organism evidence="6 7">
    <name type="scientific">Congregibacter litoralis KT71</name>
    <dbReference type="NCBI Taxonomy" id="314285"/>
    <lineage>
        <taxon>Bacteria</taxon>
        <taxon>Pseudomonadati</taxon>
        <taxon>Pseudomonadota</taxon>
        <taxon>Gammaproteobacteria</taxon>
        <taxon>Cellvibrionales</taxon>
        <taxon>Halieaceae</taxon>
        <taxon>Congregibacter</taxon>
    </lineage>
</organism>
<reference evidence="6 7" key="1">
    <citation type="journal article" date="2007" name="Proc. Natl. Acad. Sci. U.S.A.">
        <title>Characterization of a marine gammaproteobacterium capable of aerobic anoxygenic photosynthesis.</title>
        <authorList>
            <person name="Fuchs B.M."/>
            <person name="Spring S."/>
            <person name="Teeling H."/>
            <person name="Quast C."/>
            <person name="Wulf J."/>
            <person name="Schattenhofer M."/>
            <person name="Yan S."/>
            <person name="Ferriera S."/>
            <person name="Johnson J."/>
            <person name="Glockner F.O."/>
            <person name="Amann R."/>
        </authorList>
    </citation>
    <scope>NUCLEOTIDE SEQUENCE [LARGE SCALE GENOMIC DNA]</scope>
    <source>
        <strain evidence="6">KT71</strain>
    </source>
</reference>
<feature type="domain" description="HTH tetR-type" evidence="5">
    <location>
        <begin position="9"/>
        <end position="69"/>
    </location>
</feature>
<dbReference type="Pfam" id="PF00440">
    <property type="entry name" value="TetR_N"/>
    <property type="match status" value="1"/>
</dbReference>
<dbReference type="InterPro" id="IPR001647">
    <property type="entry name" value="HTH_TetR"/>
</dbReference>
<keyword evidence="3" id="KW-0804">Transcription</keyword>
<keyword evidence="1" id="KW-0805">Transcription regulation</keyword>
<reference evidence="6 7" key="2">
    <citation type="journal article" date="2009" name="PLoS ONE">
        <title>The photosynthetic apparatus and its regulation in the aerobic gammaproteobacterium Congregibacter litoralis gen. nov., sp. nov.</title>
        <authorList>
            <person name="Spring S."/>
            <person name="Lunsdorf H."/>
            <person name="Fuchs B.M."/>
            <person name="Tindall B.J."/>
        </authorList>
    </citation>
    <scope>NUCLEOTIDE SEQUENCE [LARGE SCALE GENOMIC DNA]</scope>
    <source>
        <strain evidence="6">KT71</strain>
    </source>
</reference>
<evidence type="ECO:0000259" key="5">
    <source>
        <dbReference type="PROSITE" id="PS50977"/>
    </source>
</evidence>
<gene>
    <name evidence="6" type="ORF">KT71_08742</name>
</gene>
<comment type="caution">
    <text evidence="6">The sequence shown here is derived from an EMBL/GenBank/DDBJ whole genome shotgun (WGS) entry which is preliminary data.</text>
</comment>
<evidence type="ECO:0000256" key="3">
    <source>
        <dbReference type="ARBA" id="ARBA00023163"/>
    </source>
</evidence>
<dbReference type="Proteomes" id="UP000019205">
    <property type="component" value="Chromosome"/>
</dbReference>
<dbReference type="SUPFAM" id="SSF46689">
    <property type="entry name" value="Homeodomain-like"/>
    <property type="match status" value="1"/>
</dbReference>
<dbReference type="RefSeq" id="WP_008294178.1">
    <property type="nucleotide sequence ID" value="NZ_CM002299.1"/>
</dbReference>
<dbReference type="Gene3D" id="1.10.357.10">
    <property type="entry name" value="Tetracycline Repressor, domain 2"/>
    <property type="match status" value="1"/>
</dbReference>
<protein>
    <submittedName>
        <fullName evidence="6">Transcriptional regulator, TetR family</fullName>
    </submittedName>
</protein>
<dbReference type="PRINTS" id="PR00455">
    <property type="entry name" value="HTHTETR"/>
</dbReference>
<evidence type="ECO:0000256" key="1">
    <source>
        <dbReference type="ARBA" id="ARBA00023015"/>
    </source>
</evidence>
<dbReference type="PROSITE" id="PS50977">
    <property type="entry name" value="HTH_TETR_2"/>
    <property type="match status" value="1"/>
</dbReference>
<keyword evidence="2 4" id="KW-0238">DNA-binding</keyword>
<accession>A4AE79</accession>
<sequence>MNTRKEQAEHTKQKILEATYSIVRDEGIHALSSLKIVEMAGISKGGFFHHFPQIEDLYLYMLDQLMQQFDEDLSPKKFKTVREFIRSSTNYIIEMLEASPENVTTLFYFLSQSGHKPEYKKRIEAMLGGMFARWANDISHFCSPKLSPAHKDHIIRILDMHFIGFSFHYLILGNKTLYRKVSDDFADMLTAFIDKEVL</sequence>
<dbReference type="PANTHER" id="PTHR47506:SF6">
    <property type="entry name" value="HTH-TYPE TRANSCRIPTIONAL REPRESSOR NEMR"/>
    <property type="match status" value="1"/>
</dbReference>
<evidence type="ECO:0000313" key="7">
    <source>
        <dbReference type="Proteomes" id="UP000019205"/>
    </source>
</evidence>
<dbReference type="eggNOG" id="COG1309">
    <property type="taxonomic scope" value="Bacteria"/>
</dbReference>
<dbReference type="STRING" id="314285.KT71_08742"/>
<dbReference type="AlphaFoldDB" id="A4AE79"/>
<keyword evidence="7" id="KW-1185">Reference proteome</keyword>